<feature type="non-terminal residue" evidence="4">
    <location>
        <position position="1"/>
    </location>
</feature>
<gene>
    <name evidence="4" type="ORF">RJ641_024608</name>
</gene>
<dbReference type="Pfam" id="PF00890">
    <property type="entry name" value="FAD_binding_2"/>
    <property type="match status" value="1"/>
</dbReference>
<proteinExistence type="predicted"/>
<evidence type="ECO:0000313" key="5">
    <source>
        <dbReference type="Proteomes" id="UP001370490"/>
    </source>
</evidence>
<comment type="caution">
    <text evidence="4">The sequence shown here is derived from an EMBL/GenBank/DDBJ whole genome shotgun (WGS) entry which is preliminary data.</text>
</comment>
<dbReference type="EMBL" id="JBAMMX010000003">
    <property type="protein sequence ID" value="KAK6943506.1"/>
    <property type="molecule type" value="Genomic_DNA"/>
</dbReference>
<dbReference type="GO" id="GO:0005739">
    <property type="term" value="C:mitochondrion"/>
    <property type="evidence" value="ECO:0007669"/>
    <property type="project" value="GOC"/>
</dbReference>
<dbReference type="InterPro" id="IPR030664">
    <property type="entry name" value="SdhA/FrdA/AprA"/>
</dbReference>
<evidence type="ECO:0000259" key="3">
    <source>
        <dbReference type="Pfam" id="PF00890"/>
    </source>
</evidence>
<evidence type="ECO:0000256" key="1">
    <source>
        <dbReference type="ARBA" id="ARBA00022630"/>
    </source>
</evidence>
<dbReference type="Gene3D" id="3.50.50.60">
    <property type="entry name" value="FAD/NAD(P)-binding domain"/>
    <property type="match status" value="1"/>
</dbReference>
<dbReference type="InterPro" id="IPR027477">
    <property type="entry name" value="Succ_DH/fumarate_Rdtase_cat_sf"/>
</dbReference>
<sequence length="136" mass="14878">GHGRAYFSTTSAYTCTGDGNAMVANAGLPLRVLILSLCSSITGICGAGCLITEGSRGEGKPLQPRSSHQEMLLQDLYFFEWHLEKGKYLLPFVLNRRFDLPPAKINLLAKYRSEHGVSSGFTSLCIDGTEEEDYQA</sequence>
<reference evidence="4 5" key="1">
    <citation type="submission" date="2023-12" db="EMBL/GenBank/DDBJ databases">
        <title>A high-quality genome assembly for Dillenia turbinata (Dilleniales).</title>
        <authorList>
            <person name="Chanderbali A."/>
        </authorList>
    </citation>
    <scope>NUCLEOTIDE SEQUENCE [LARGE SCALE GENOMIC DNA]</scope>
    <source>
        <strain evidence="4">LSX21</strain>
        <tissue evidence="4">Leaf</tissue>
    </source>
</reference>
<name>A0AAN8W7V6_9MAGN</name>
<evidence type="ECO:0000256" key="2">
    <source>
        <dbReference type="ARBA" id="ARBA00023002"/>
    </source>
</evidence>
<dbReference type="Proteomes" id="UP001370490">
    <property type="component" value="Unassembled WGS sequence"/>
</dbReference>
<dbReference type="GO" id="GO:0006121">
    <property type="term" value="P:mitochondrial electron transport, succinate to ubiquinone"/>
    <property type="evidence" value="ECO:0007669"/>
    <property type="project" value="TreeGrafter"/>
</dbReference>
<protein>
    <submittedName>
        <fullName evidence="4">FAD-dependent oxidoreductase 2, FAD binding domain</fullName>
    </submittedName>
</protein>
<keyword evidence="1" id="KW-0285">Flavoprotein</keyword>
<dbReference type="InterPro" id="IPR036188">
    <property type="entry name" value="FAD/NAD-bd_sf"/>
</dbReference>
<dbReference type="GO" id="GO:0009055">
    <property type="term" value="F:electron transfer activity"/>
    <property type="evidence" value="ECO:0007669"/>
    <property type="project" value="TreeGrafter"/>
</dbReference>
<dbReference type="Gene3D" id="3.90.700.10">
    <property type="entry name" value="Succinate dehydrogenase/fumarate reductase flavoprotein, catalytic domain"/>
    <property type="match status" value="1"/>
</dbReference>
<dbReference type="AlphaFoldDB" id="A0AAN8W7V6"/>
<accession>A0AAN8W7V6</accession>
<dbReference type="PANTHER" id="PTHR11632">
    <property type="entry name" value="SUCCINATE DEHYDROGENASE 2 FLAVOPROTEIN SUBUNIT"/>
    <property type="match status" value="1"/>
</dbReference>
<organism evidence="4 5">
    <name type="scientific">Dillenia turbinata</name>
    <dbReference type="NCBI Taxonomy" id="194707"/>
    <lineage>
        <taxon>Eukaryota</taxon>
        <taxon>Viridiplantae</taxon>
        <taxon>Streptophyta</taxon>
        <taxon>Embryophyta</taxon>
        <taxon>Tracheophyta</taxon>
        <taxon>Spermatophyta</taxon>
        <taxon>Magnoliopsida</taxon>
        <taxon>eudicotyledons</taxon>
        <taxon>Gunneridae</taxon>
        <taxon>Pentapetalae</taxon>
        <taxon>Dilleniales</taxon>
        <taxon>Dilleniaceae</taxon>
        <taxon>Dillenia</taxon>
    </lineage>
</organism>
<keyword evidence="5" id="KW-1185">Reference proteome</keyword>
<evidence type="ECO:0000313" key="4">
    <source>
        <dbReference type="EMBL" id="KAK6943506.1"/>
    </source>
</evidence>
<feature type="domain" description="FAD-dependent oxidoreductase 2 FAD-binding" evidence="3">
    <location>
        <begin position="5"/>
        <end position="59"/>
    </location>
</feature>
<dbReference type="PANTHER" id="PTHR11632:SF51">
    <property type="entry name" value="SUCCINATE DEHYDROGENASE [UBIQUINONE] FLAVOPROTEIN SUBUNIT, MITOCHONDRIAL"/>
    <property type="match status" value="1"/>
</dbReference>
<keyword evidence="2" id="KW-0560">Oxidoreductase</keyword>
<dbReference type="InterPro" id="IPR003953">
    <property type="entry name" value="FAD-dep_OxRdtase_2_FAD-bd"/>
</dbReference>
<dbReference type="GO" id="GO:0050660">
    <property type="term" value="F:flavin adenine dinucleotide binding"/>
    <property type="evidence" value="ECO:0007669"/>
    <property type="project" value="TreeGrafter"/>
</dbReference>
<dbReference type="GO" id="GO:0008177">
    <property type="term" value="F:succinate dehydrogenase (quinone) activity"/>
    <property type="evidence" value="ECO:0007669"/>
    <property type="project" value="TreeGrafter"/>
</dbReference>